<name>A0ABQ5C8D6_9ASTR</name>
<dbReference type="Proteomes" id="UP001151760">
    <property type="component" value="Unassembled WGS sequence"/>
</dbReference>
<accession>A0ABQ5C8D6</accession>
<evidence type="ECO:0000313" key="3">
    <source>
        <dbReference type="Proteomes" id="UP001151760"/>
    </source>
</evidence>
<sequence length="328" mass="38009">MINGKMYNLTDKEMQAYLDKEEKLRKAAEEEILLAISKPGVIKVVQEEAEKIRLDPKKITSAKAGKKFKKAQDAEHQVLKREYTEKDRKSLELRKHQFENYMWTINSRLKLETITDIKIHPKTMSVVITVYRGIDGRNFNVHKPFAFSAFGISELDELREIIPKKNNAVVQDLMNSLSRRYKRIRKKPEELGNKSALPAPALEQASSKSLRKKRKHMKLEPEIKIPGLECNRALPENAPFVNNMVIKEPEYGIFFTDEFGDQAFQRWSDIDKVGMEAFVSYLVAASMVQSPENAWFSMELKKLIVEHPKQEKHKSKKVKLEALGYKMN</sequence>
<comment type="caution">
    <text evidence="2">The sequence shown here is derived from an EMBL/GenBank/DDBJ whole genome shotgun (WGS) entry which is preliminary data.</text>
</comment>
<gene>
    <name evidence="2" type="ORF">Tco_0891431</name>
</gene>
<protein>
    <submittedName>
        <fullName evidence="2">Uncharacterized protein</fullName>
    </submittedName>
</protein>
<evidence type="ECO:0000256" key="1">
    <source>
        <dbReference type="SAM" id="MobiDB-lite"/>
    </source>
</evidence>
<evidence type="ECO:0000313" key="2">
    <source>
        <dbReference type="EMBL" id="GJT21494.1"/>
    </source>
</evidence>
<reference evidence="2" key="2">
    <citation type="submission" date="2022-01" db="EMBL/GenBank/DDBJ databases">
        <authorList>
            <person name="Yamashiro T."/>
            <person name="Shiraishi A."/>
            <person name="Satake H."/>
            <person name="Nakayama K."/>
        </authorList>
    </citation>
    <scope>NUCLEOTIDE SEQUENCE</scope>
</reference>
<feature type="region of interest" description="Disordered" evidence="1">
    <location>
        <begin position="193"/>
        <end position="213"/>
    </location>
</feature>
<keyword evidence="3" id="KW-1185">Reference proteome</keyword>
<proteinExistence type="predicted"/>
<reference evidence="2" key="1">
    <citation type="journal article" date="2022" name="Int. J. Mol. Sci.">
        <title>Draft Genome of Tanacetum Coccineum: Genomic Comparison of Closely Related Tanacetum-Family Plants.</title>
        <authorList>
            <person name="Yamashiro T."/>
            <person name="Shiraishi A."/>
            <person name="Nakayama K."/>
            <person name="Satake H."/>
        </authorList>
    </citation>
    <scope>NUCLEOTIDE SEQUENCE</scope>
</reference>
<dbReference type="EMBL" id="BQNB010013893">
    <property type="protein sequence ID" value="GJT21494.1"/>
    <property type="molecule type" value="Genomic_DNA"/>
</dbReference>
<organism evidence="2 3">
    <name type="scientific">Tanacetum coccineum</name>
    <dbReference type="NCBI Taxonomy" id="301880"/>
    <lineage>
        <taxon>Eukaryota</taxon>
        <taxon>Viridiplantae</taxon>
        <taxon>Streptophyta</taxon>
        <taxon>Embryophyta</taxon>
        <taxon>Tracheophyta</taxon>
        <taxon>Spermatophyta</taxon>
        <taxon>Magnoliopsida</taxon>
        <taxon>eudicotyledons</taxon>
        <taxon>Gunneridae</taxon>
        <taxon>Pentapetalae</taxon>
        <taxon>asterids</taxon>
        <taxon>campanulids</taxon>
        <taxon>Asterales</taxon>
        <taxon>Asteraceae</taxon>
        <taxon>Asteroideae</taxon>
        <taxon>Anthemideae</taxon>
        <taxon>Anthemidinae</taxon>
        <taxon>Tanacetum</taxon>
    </lineage>
</organism>